<sequence>MSILLKPLEGEDRELERPGITRAAQPPLSLFKANMFTSWESRRCMGRLTGAAIRLRLVDERAF</sequence>
<protein>
    <submittedName>
        <fullName evidence="1">Uncharacterized protein</fullName>
    </submittedName>
</protein>
<gene>
    <name evidence="1" type="ORF">YP76_14635</name>
</gene>
<comment type="caution">
    <text evidence="1">The sequence shown here is derived from an EMBL/GenBank/DDBJ whole genome shotgun (WGS) entry which is preliminary data.</text>
</comment>
<dbReference type="AlphaFoldDB" id="A0A0M3AN68"/>
<keyword evidence="2" id="KW-1185">Reference proteome</keyword>
<organism evidence="1 2">
    <name type="scientific">Sphingobium chungbukense</name>
    <dbReference type="NCBI Taxonomy" id="56193"/>
    <lineage>
        <taxon>Bacteria</taxon>
        <taxon>Pseudomonadati</taxon>
        <taxon>Pseudomonadota</taxon>
        <taxon>Alphaproteobacteria</taxon>
        <taxon>Sphingomonadales</taxon>
        <taxon>Sphingomonadaceae</taxon>
        <taxon>Sphingobium</taxon>
    </lineage>
</organism>
<dbReference type="PATRIC" id="fig|56193.3.peg.3056"/>
<dbReference type="EMBL" id="LBIC01000006">
    <property type="protein sequence ID" value="KKW91607.1"/>
    <property type="molecule type" value="Genomic_DNA"/>
</dbReference>
<evidence type="ECO:0000313" key="2">
    <source>
        <dbReference type="Proteomes" id="UP000033874"/>
    </source>
</evidence>
<reference evidence="1 2" key="1">
    <citation type="submission" date="2015-04" db="EMBL/GenBank/DDBJ databases">
        <title>Genome sequence of aromatic hydrocarbons-degrading Sphingobium chungbukense DJ77.</title>
        <authorList>
            <person name="Kim Y.-C."/>
            <person name="Chae J.-C."/>
        </authorList>
    </citation>
    <scope>NUCLEOTIDE SEQUENCE [LARGE SCALE GENOMIC DNA]</scope>
    <source>
        <strain evidence="1 2">DJ77</strain>
    </source>
</reference>
<name>A0A0M3AN68_9SPHN</name>
<evidence type="ECO:0000313" key="1">
    <source>
        <dbReference type="EMBL" id="KKW91607.1"/>
    </source>
</evidence>
<dbReference type="STRING" id="56193.YP76_14635"/>
<dbReference type="Proteomes" id="UP000033874">
    <property type="component" value="Unassembled WGS sequence"/>
</dbReference>
<accession>A0A0M3AN68</accession>
<proteinExistence type="predicted"/>